<organism evidence="2 3">
    <name type="scientific">Cytospora mali</name>
    <name type="common">Apple Valsa canker fungus</name>
    <name type="synonym">Valsa mali</name>
    <dbReference type="NCBI Taxonomy" id="578113"/>
    <lineage>
        <taxon>Eukaryota</taxon>
        <taxon>Fungi</taxon>
        <taxon>Dikarya</taxon>
        <taxon>Ascomycota</taxon>
        <taxon>Pezizomycotina</taxon>
        <taxon>Sordariomycetes</taxon>
        <taxon>Sordariomycetidae</taxon>
        <taxon>Diaporthales</taxon>
        <taxon>Cytosporaceae</taxon>
        <taxon>Cytospora</taxon>
    </lineage>
</organism>
<dbReference type="EMBL" id="CM003104">
    <property type="protein sequence ID" value="KUI71299.1"/>
    <property type="molecule type" value="Genomic_DNA"/>
</dbReference>
<sequence>MAIFHLVLVRAKHDADQEALRKDGLTHAFIFEFEKDEDRTYYLKQEPYHKEFVASLKGLIDKITIIDFSSGVF</sequence>
<dbReference type="InterPro" id="IPR011008">
    <property type="entry name" value="Dimeric_a/b-barrel"/>
</dbReference>
<keyword evidence="3" id="KW-1185">Reference proteome</keyword>
<dbReference type="PROSITE" id="PS51502">
    <property type="entry name" value="S_R_A_B_BARREL"/>
    <property type="match status" value="1"/>
</dbReference>
<dbReference type="SUPFAM" id="SSF54909">
    <property type="entry name" value="Dimeric alpha+beta barrel"/>
    <property type="match status" value="1"/>
</dbReference>
<dbReference type="InterPro" id="IPR013097">
    <property type="entry name" value="Dabb"/>
</dbReference>
<name>A0A194W4A8_CYTMA</name>
<protein>
    <recommendedName>
        <fullName evidence="1">Stress-response A/B barrel domain-containing protein</fullName>
    </recommendedName>
</protein>
<evidence type="ECO:0000313" key="2">
    <source>
        <dbReference type="EMBL" id="KUI71299.1"/>
    </source>
</evidence>
<dbReference type="Proteomes" id="UP000078559">
    <property type="component" value="Chromosome 7"/>
</dbReference>
<evidence type="ECO:0000313" key="3">
    <source>
        <dbReference type="Proteomes" id="UP000078559"/>
    </source>
</evidence>
<dbReference type="Pfam" id="PF07876">
    <property type="entry name" value="Dabb"/>
    <property type="match status" value="1"/>
</dbReference>
<evidence type="ECO:0000259" key="1">
    <source>
        <dbReference type="PROSITE" id="PS51502"/>
    </source>
</evidence>
<accession>A0A194W4A8</accession>
<dbReference type="Gene3D" id="3.30.70.100">
    <property type="match status" value="1"/>
</dbReference>
<proteinExistence type="predicted"/>
<dbReference type="SMR" id="A0A194W4A8"/>
<dbReference type="OrthoDB" id="1601230at2759"/>
<gene>
    <name evidence="2" type="ORF">VM1G_07336</name>
</gene>
<reference evidence="2" key="1">
    <citation type="submission" date="2014-12" db="EMBL/GenBank/DDBJ databases">
        <title>Genome Sequence of Valsa Canker Pathogens Uncovers a Specific Adaption of Colonization on Woody Bark.</title>
        <authorList>
            <person name="Yin Z."/>
            <person name="Liu H."/>
            <person name="Gao X."/>
            <person name="Li Z."/>
            <person name="Song N."/>
            <person name="Ke X."/>
            <person name="Dai Q."/>
            <person name="Wu Y."/>
            <person name="Sun Y."/>
            <person name="Xu J.-R."/>
            <person name="Kang Z.K."/>
            <person name="Wang L."/>
            <person name="Huang L."/>
        </authorList>
    </citation>
    <scope>NUCLEOTIDE SEQUENCE [LARGE SCALE GENOMIC DNA]</scope>
    <source>
        <strain evidence="2">03-8</strain>
    </source>
</reference>
<dbReference type="AlphaFoldDB" id="A0A194W4A8"/>
<feature type="domain" description="Stress-response A/B barrel" evidence="1">
    <location>
        <begin position="1"/>
        <end position="68"/>
    </location>
</feature>